<proteinExistence type="predicted"/>
<reference evidence="1" key="1">
    <citation type="submission" date="2020-06" db="EMBL/GenBank/DDBJ databases">
        <authorList>
            <person name="Li T."/>
            <person name="Hu X."/>
            <person name="Zhang T."/>
            <person name="Song X."/>
            <person name="Zhang H."/>
            <person name="Dai N."/>
            <person name="Sheng W."/>
            <person name="Hou X."/>
            <person name="Wei L."/>
        </authorList>
    </citation>
    <scope>NUCLEOTIDE SEQUENCE</scope>
    <source>
        <strain evidence="1">KEN8</strain>
        <tissue evidence="1">Leaf</tissue>
    </source>
</reference>
<name>A0AAW2K2Y5_9LAMI</name>
<dbReference type="AlphaFoldDB" id="A0AAW2K2Y5"/>
<gene>
    <name evidence="1" type="ORF">Scaly_3053300</name>
</gene>
<organism evidence="1">
    <name type="scientific">Sesamum calycinum</name>
    <dbReference type="NCBI Taxonomy" id="2727403"/>
    <lineage>
        <taxon>Eukaryota</taxon>
        <taxon>Viridiplantae</taxon>
        <taxon>Streptophyta</taxon>
        <taxon>Embryophyta</taxon>
        <taxon>Tracheophyta</taxon>
        <taxon>Spermatophyta</taxon>
        <taxon>Magnoliopsida</taxon>
        <taxon>eudicotyledons</taxon>
        <taxon>Gunneridae</taxon>
        <taxon>Pentapetalae</taxon>
        <taxon>asterids</taxon>
        <taxon>lamiids</taxon>
        <taxon>Lamiales</taxon>
        <taxon>Pedaliaceae</taxon>
        <taxon>Sesamum</taxon>
    </lineage>
</organism>
<dbReference type="EMBL" id="JACGWM010000686">
    <property type="protein sequence ID" value="KAL0300266.1"/>
    <property type="molecule type" value="Genomic_DNA"/>
</dbReference>
<sequence length="117" mass="13445">MSLVKCLFVKFWYTCSLLSSQEWRSFCELCVIINNAVTSQDSEKMPFGFFLKSGKNVECLLSVSKKLDGMSVVKGVFYFLQLANHELQQALYVQRLSKQTAMKRSRVLAYVGRDHES</sequence>
<protein>
    <submittedName>
        <fullName evidence="1">Phytochrome A</fullName>
    </submittedName>
</protein>
<accession>A0AAW2K2Y5</accession>
<comment type="caution">
    <text evidence="1">The sequence shown here is derived from an EMBL/GenBank/DDBJ whole genome shotgun (WGS) entry which is preliminary data.</text>
</comment>
<evidence type="ECO:0000313" key="1">
    <source>
        <dbReference type="EMBL" id="KAL0300266.1"/>
    </source>
</evidence>
<reference evidence="1" key="2">
    <citation type="journal article" date="2024" name="Plant">
        <title>Genomic evolution and insights into agronomic trait innovations of Sesamum species.</title>
        <authorList>
            <person name="Miao H."/>
            <person name="Wang L."/>
            <person name="Qu L."/>
            <person name="Liu H."/>
            <person name="Sun Y."/>
            <person name="Le M."/>
            <person name="Wang Q."/>
            <person name="Wei S."/>
            <person name="Zheng Y."/>
            <person name="Lin W."/>
            <person name="Duan Y."/>
            <person name="Cao H."/>
            <person name="Xiong S."/>
            <person name="Wang X."/>
            <person name="Wei L."/>
            <person name="Li C."/>
            <person name="Ma Q."/>
            <person name="Ju M."/>
            <person name="Zhao R."/>
            <person name="Li G."/>
            <person name="Mu C."/>
            <person name="Tian Q."/>
            <person name="Mei H."/>
            <person name="Zhang T."/>
            <person name="Gao T."/>
            <person name="Zhang H."/>
        </authorList>
    </citation>
    <scope>NUCLEOTIDE SEQUENCE</scope>
    <source>
        <strain evidence="1">KEN8</strain>
    </source>
</reference>